<dbReference type="InterPro" id="IPR011989">
    <property type="entry name" value="ARM-like"/>
</dbReference>
<feature type="repeat" description="Pumilio" evidence="7">
    <location>
        <begin position="878"/>
        <end position="913"/>
    </location>
</feature>
<feature type="compositionally biased region" description="Polar residues" evidence="8">
    <location>
        <begin position="166"/>
        <end position="180"/>
    </location>
</feature>
<feature type="compositionally biased region" description="Low complexity" evidence="8">
    <location>
        <begin position="80"/>
        <end position="95"/>
    </location>
</feature>
<dbReference type="EMBL" id="JBEDUW010000006">
    <property type="protein sequence ID" value="KAK9923964.1"/>
    <property type="molecule type" value="Genomic_DNA"/>
</dbReference>
<evidence type="ECO:0000256" key="6">
    <source>
        <dbReference type="ARBA" id="ARBA00055193"/>
    </source>
</evidence>
<dbReference type="PANTHER" id="PTHR12537">
    <property type="entry name" value="RNA BINDING PROTEIN PUMILIO-RELATED"/>
    <property type="match status" value="1"/>
</dbReference>
<feature type="repeat" description="Pumilio" evidence="7">
    <location>
        <begin position="918"/>
        <end position="955"/>
    </location>
</feature>
<keyword evidence="5" id="KW-0694">RNA-binding</keyword>
<feature type="compositionally biased region" description="Basic and acidic residues" evidence="8">
    <location>
        <begin position="273"/>
        <end position="292"/>
    </location>
</feature>
<dbReference type="InterPro" id="IPR001313">
    <property type="entry name" value="Pumilio_RNA-bd_rpt"/>
</dbReference>
<gene>
    <name evidence="10" type="ORF">M0R45_032358</name>
</gene>
<evidence type="ECO:0000256" key="8">
    <source>
        <dbReference type="SAM" id="MobiDB-lite"/>
    </source>
</evidence>
<dbReference type="PANTHER" id="PTHR12537:SF119">
    <property type="entry name" value="PUMILIO HOMOLOG 6, CHLOROPLASTIC"/>
    <property type="match status" value="1"/>
</dbReference>
<feature type="repeat" description="Pumilio" evidence="7">
    <location>
        <begin position="661"/>
        <end position="696"/>
    </location>
</feature>
<feature type="compositionally biased region" description="Polar residues" evidence="8">
    <location>
        <begin position="213"/>
        <end position="224"/>
    </location>
</feature>
<keyword evidence="11" id="KW-1185">Reference proteome</keyword>
<feature type="repeat" description="Pumilio" evidence="7">
    <location>
        <begin position="733"/>
        <end position="768"/>
    </location>
</feature>
<feature type="repeat" description="Pumilio" evidence="7">
    <location>
        <begin position="769"/>
        <end position="804"/>
    </location>
</feature>
<keyword evidence="4" id="KW-0810">Translation regulation</keyword>
<feature type="repeat" description="Pumilio" evidence="7">
    <location>
        <begin position="805"/>
        <end position="841"/>
    </location>
</feature>
<dbReference type="InterPro" id="IPR033712">
    <property type="entry name" value="Pumilio_RNA-bd"/>
</dbReference>
<keyword evidence="2" id="KW-0963">Cytoplasm</keyword>
<evidence type="ECO:0000256" key="2">
    <source>
        <dbReference type="ARBA" id="ARBA00022490"/>
    </source>
</evidence>
<dbReference type="AlphaFoldDB" id="A0AAW1WGL9"/>
<comment type="subcellular location">
    <subcellularLocation>
        <location evidence="1">Cytoplasm</location>
    </subcellularLocation>
</comment>
<feature type="region of interest" description="Disordered" evidence="8">
    <location>
        <begin position="80"/>
        <end position="100"/>
    </location>
</feature>
<feature type="compositionally biased region" description="Polar residues" evidence="8">
    <location>
        <begin position="147"/>
        <end position="157"/>
    </location>
</feature>
<evidence type="ECO:0000256" key="5">
    <source>
        <dbReference type="ARBA" id="ARBA00022884"/>
    </source>
</evidence>
<dbReference type="InterPro" id="IPR033133">
    <property type="entry name" value="PUM-HD"/>
</dbReference>
<feature type="repeat" description="Pumilio" evidence="7">
    <location>
        <begin position="697"/>
        <end position="732"/>
    </location>
</feature>
<dbReference type="InterPro" id="IPR012940">
    <property type="entry name" value="NABP"/>
</dbReference>
<feature type="region of interest" description="Disordered" evidence="8">
    <location>
        <begin position="147"/>
        <end position="180"/>
    </location>
</feature>
<accession>A0AAW1WGL9</accession>
<evidence type="ECO:0000313" key="10">
    <source>
        <dbReference type="EMBL" id="KAK9923964.1"/>
    </source>
</evidence>
<name>A0AAW1WGL9_RUBAR</name>
<evidence type="ECO:0000256" key="7">
    <source>
        <dbReference type="PROSITE-ProRule" id="PRU00317"/>
    </source>
</evidence>
<dbReference type="CDD" id="cd07920">
    <property type="entry name" value="Pumilio"/>
    <property type="match status" value="1"/>
</dbReference>
<feature type="compositionally biased region" description="Polar residues" evidence="8">
    <location>
        <begin position="234"/>
        <end position="255"/>
    </location>
</feature>
<dbReference type="Gene3D" id="1.25.10.10">
    <property type="entry name" value="Leucine-rich Repeat Variant"/>
    <property type="match status" value="1"/>
</dbReference>
<feature type="domain" description="PUM-HD" evidence="9">
    <location>
        <begin position="641"/>
        <end position="981"/>
    </location>
</feature>
<dbReference type="PROSITE" id="PS50303">
    <property type="entry name" value="PUM_HD"/>
    <property type="match status" value="1"/>
</dbReference>
<dbReference type="Pfam" id="PF07990">
    <property type="entry name" value="NABP"/>
    <property type="match status" value="1"/>
</dbReference>
<feature type="region of interest" description="Disordered" evidence="8">
    <location>
        <begin position="209"/>
        <end position="307"/>
    </location>
</feature>
<dbReference type="SUPFAM" id="SSF48371">
    <property type="entry name" value="ARM repeat"/>
    <property type="match status" value="1"/>
</dbReference>
<proteinExistence type="predicted"/>
<dbReference type="PROSITE" id="PS50302">
    <property type="entry name" value="PUM"/>
    <property type="match status" value="8"/>
</dbReference>
<dbReference type="InterPro" id="IPR016024">
    <property type="entry name" value="ARM-type_fold"/>
</dbReference>
<dbReference type="Pfam" id="PF00806">
    <property type="entry name" value="PUF"/>
    <property type="match status" value="8"/>
</dbReference>
<dbReference type="FunFam" id="1.25.10.10:FF:000004">
    <property type="entry name" value="Pumilio homolog 1 isoform 2"/>
    <property type="match status" value="1"/>
</dbReference>
<organism evidence="10 11">
    <name type="scientific">Rubus argutus</name>
    <name type="common">Southern blackberry</name>
    <dbReference type="NCBI Taxonomy" id="59490"/>
    <lineage>
        <taxon>Eukaryota</taxon>
        <taxon>Viridiplantae</taxon>
        <taxon>Streptophyta</taxon>
        <taxon>Embryophyta</taxon>
        <taxon>Tracheophyta</taxon>
        <taxon>Spermatophyta</taxon>
        <taxon>Magnoliopsida</taxon>
        <taxon>eudicotyledons</taxon>
        <taxon>Gunneridae</taxon>
        <taxon>Pentapetalae</taxon>
        <taxon>rosids</taxon>
        <taxon>fabids</taxon>
        <taxon>Rosales</taxon>
        <taxon>Rosaceae</taxon>
        <taxon>Rosoideae</taxon>
        <taxon>Rosoideae incertae sedis</taxon>
        <taxon>Rubus</taxon>
    </lineage>
</organism>
<evidence type="ECO:0000256" key="4">
    <source>
        <dbReference type="ARBA" id="ARBA00022845"/>
    </source>
</evidence>
<dbReference type="GO" id="GO:0005737">
    <property type="term" value="C:cytoplasm"/>
    <property type="evidence" value="ECO:0007669"/>
    <property type="project" value="UniProtKB-SubCell"/>
</dbReference>
<comment type="function">
    <text evidence="6">Sequence-specific RNA-binding protein that regulates translation and mRNA stability by binding the 3'-UTR of target mRNAs. Binds the APUM-binding elements (APBEs) in the 3'-UTR mRNA sequence of CLV1, PNH, WUS and FAS2.</text>
</comment>
<evidence type="ECO:0000256" key="1">
    <source>
        <dbReference type="ARBA" id="ARBA00004496"/>
    </source>
</evidence>
<dbReference type="Proteomes" id="UP001457282">
    <property type="component" value="Unassembled WGS sequence"/>
</dbReference>
<dbReference type="GO" id="GO:0003729">
    <property type="term" value="F:mRNA binding"/>
    <property type="evidence" value="ECO:0007669"/>
    <property type="project" value="UniProtKB-ARBA"/>
</dbReference>
<evidence type="ECO:0000259" key="9">
    <source>
        <dbReference type="PROSITE" id="PS50303"/>
    </source>
</evidence>
<evidence type="ECO:0000256" key="3">
    <source>
        <dbReference type="ARBA" id="ARBA00022737"/>
    </source>
</evidence>
<reference evidence="10 11" key="1">
    <citation type="journal article" date="2023" name="G3 (Bethesda)">
        <title>A chromosome-length genome assembly and annotation of blackberry (Rubus argutus, cv. 'Hillquist').</title>
        <authorList>
            <person name="Bruna T."/>
            <person name="Aryal R."/>
            <person name="Dudchenko O."/>
            <person name="Sargent D.J."/>
            <person name="Mead D."/>
            <person name="Buti M."/>
            <person name="Cavallini A."/>
            <person name="Hytonen T."/>
            <person name="Andres J."/>
            <person name="Pham M."/>
            <person name="Weisz D."/>
            <person name="Mascagni F."/>
            <person name="Usai G."/>
            <person name="Natali L."/>
            <person name="Bassil N."/>
            <person name="Fernandez G.E."/>
            <person name="Lomsadze A."/>
            <person name="Armour M."/>
            <person name="Olukolu B."/>
            <person name="Poorten T."/>
            <person name="Britton C."/>
            <person name="Davik J."/>
            <person name="Ashrafi H."/>
            <person name="Aiden E.L."/>
            <person name="Borodovsky M."/>
            <person name="Worthington M."/>
        </authorList>
    </citation>
    <scope>NUCLEOTIDE SEQUENCE [LARGE SCALE GENOMIC DNA]</scope>
    <source>
        <strain evidence="10">PI 553951</strain>
    </source>
</reference>
<feature type="repeat" description="Pumilio" evidence="7">
    <location>
        <begin position="842"/>
        <end position="877"/>
    </location>
</feature>
<dbReference type="GO" id="GO:0006417">
    <property type="term" value="P:regulation of translation"/>
    <property type="evidence" value="ECO:0007669"/>
    <property type="project" value="UniProtKB-KW"/>
</dbReference>
<sequence length="993" mass="109411">MATESLMRMVESTKGEKWHSTMDATTFGSPLKSMAAEELGFLSKGHRFQSDRAEAIPNRSGSAPPSMEGSFSALGNLLSQQNSSMRTSSTNSRNTIENVQSEELYSDPAYLAYYLTTMNLNVRPPPHHVVGSSTNWRLTSLDDSGNGSFHLSQGSLSTHKEELDDASSSRQASDNLAENSGSVITVKNTDSLASHNKSLLDLIQEDFPRTPSPVYNQSVSSSLATDEPIDSDVHSISPNASSPNMSKLQESNSGSIDIHPETTALTTTSPRALHPDETGNLHKDKSSIEDARVGSNGSIGGSLGLDVSSTGSRLRAANIDTNSNKQQGKQSYGTGLLQHHLSTQQGMQYQLQAVQDQVVSQGINHWQSRMEPHGYPNFSSIEVQPSLQSPGFTPPLYATTAAYLTSGNAFYPNFQPSSIYHAQYGVGGYALGSTVLPPYISGYPSHGSFPPPFDATLGQSFNGRTVGVSTGERIPLEGDLHHLSKFYGQHRPMLQPSFVDPQNMQYYTRPLEDSYSASIQYGQLGPRGIIGSQLSQQELNVTAYAGDQKFQSPTSGTLGIPSPRKVGISGSGYSGNRSSMGGMTFPASPLGSPILPSSPVGRTNHHGRQNELRYPQGSIRNGGLYSGWQGQRSFNNFEDSKRHSFLEELKSSNARKFELSDIAGRIAEFSVDQHGSRFIQQKLEYCSDEDKASVFKEILPHASKLMTDVFGNYVIQKFFEYGSPEQKKELADQLSGQMLPLSLQMYGCRVIQKALEVIEVDQKTQLVHELDGHVMKCVRDQNGNHVIQKCIECIPTEKIGFVISSFRDQVATLSTHPYGCRVIQRVLEHCSDELQGQNVVDEILESAYALAQNQYGNYVTQHVLERGKPHERSQIISKLTGKIVQLSQHKYASNVIEKCLEHGDVAERELMIDEIIGQLEENDNLLPMMKDQFANYVIQKVLETSNDQQRKILLSLIRVHLDALKKYTYGKHIVVRFEQLSDEDSQNLEADEG</sequence>
<keyword evidence="3" id="KW-0677">Repeat</keyword>
<dbReference type="SMART" id="SM00025">
    <property type="entry name" value="Pumilio"/>
    <property type="match status" value="8"/>
</dbReference>
<protein>
    <recommendedName>
        <fullName evidence="9">PUM-HD domain-containing protein</fullName>
    </recommendedName>
</protein>
<comment type="caution">
    <text evidence="10">The sequence shown here is derived from an EMBL/GenBank/DDBJ whole genome shotgun (WGS) entry which is preliminary data.</text>
</comment>
<evidence type="ECO:0000313" key="11">
    <source>
        <dbReference type="Proteomes" id="UP001457282"/>
    </source>
</evidence>